<feature type="region of interest" description="Disordered" evidence="1">
    <location>
        <begin position="15"/>
        <end position="47"/>
    </location>
</feature>
<name>A0A368Q0D1_SETIT</name>
<protein>
    <recommendedName>
        <fullName evidence="2">Protein NO VEIN C-terminal domain-containing protein</fullName>
    </recommendedName>
</protein>
<dbReference type="PANTHER" id="PTHR32387">
    <property type="entry name" value="WU:FJ29H11"/>
    <property type="match status" value="1"/>
</dbReference>
<sequence length="388" mass="42486">MPPGRIRRLKRERRKMMAAARMTNDSNATTNGTTAMTVKDEPMGGPEALPPQLGTTDGSTGGTNALAVLNQSVGDKEALAPAMVDATDGSTATNGRKHKGKKKRKKKTTTSTRTDSTTAATIMNQPVGSKVALALSTVGATDGSTTLHGEMQNEEGDIVEITYLQDMNTKTTVKNQPLGVQEALLPRWTMTNGSTVTTGMKPKRKKKKKTATKLPRSWQEHKIKGGKKLIIVKLRKDIFSCKPGDPLITGRLSEAAVHQYLSELLGPRNVEWMNKYRESGLPYDIVITRGGVTEYVEVKAGMAPDEQAFHIIQPSEWQFLSEKRGYSSIAHVSFLAPDVAAIVMLRNPHKLCQKKDLGLALVMSKEFEEHFAKRTNQISVVLNTGFEL</sequence>
<reference evidence="3" key="1">
    <citation type="journal article" date="2012" name="Nat. Biotechnol.">
        <title>Reference genome sequence of the model plant Setaria.</title>
        <authorList>
            <person name="Bennetzen J.L."/>
            <person name="Schmutz J."/>
            <person name="Wang H."/>
            <person name="Percifield R."/>
            <person name="Hawkins J."/>
            <person name="Pontaroli A.C."/>
            <person name="Estep M."/>
            <person name="Feng L."/>
            <person name="Vaughn J.N."/>
            <person name="Grimwood J."/>
            <person name="Jenkins J."/>
            <person name="Barry K."/>
            <person name="Lindquist E."/>
            <person name="Hellsten U."/>
            <person name="Deshpande S."/>
            <person name="Wang X."/>
            <person name="Wu X."/>
            <person name="Mitros T."/>
            <person name="Triplett J."/>
            <person name="Yang X."/>
            <person name="Ye C.Y."/>
            <person name="Mauro-Herrera M."/>
            <person name="Wang L."/>
            <person name="Li P."/>
            <person name="Sharma M."/>
            <person name="Sharma R."/>
            <person name="Ronald P.C."/>
            <person name="Panaud O."/>
            <person name="Kellogg E.A."/>
            <person name="Brutnell T.P."/>
            <person name="Doust A.N."/>
            <person name="Tuskan G.A."/>
            <person name="Rokhsar D."/>
            <person name="Devos K.M."/>
        </authorList>
    </citation>
    <scope>NUCLEOTIDE SEQUENCE [LARGE SCALE GENOMIC DNA]</scope>
    <source>
        <strain evidence="3">Yugu1</strain>
    </source>
</reference>
<feature type="compositionally biased region" description="Polar residues" evidence="1">
    <location>
        <begin position="23"/>
        <end position="36"/>
    </location>
</feature>
<dbReference type="PANTHER" id="PTHR32387:SF0">
    <property type="entry name" value="PROTEIN NO VEIN"/>
    <property type="match status" value="1"/>
</dbReference>
<feature type="domain" description="Protein NO VEIN C-terminal" evidence="2">
    <location>
        <begin position="254"/>
        <end position="333"/>
    </location>
</feature>
<gene>
    <name evidence="3" type="ORF">SETIT_2G187600v2</name>
</gene>
<evidence type="ECO:0000313" key="3">
    <source>
        <dbReference type="EMBL" id="RCV11465.1"/>
    </source>
</evidence>
<organism evidence="3">
    <name type="scientific">Setaria italica</name>
    <name type="common">Foxtail millet</name>
    <name type="synonym">Panicum italicum</name>
    <dbReference type="NCBI Taxonomy" id="4555"/>
    <lineage>
        <taxon>Eukaryota</taxon>
        <taxon>Viridiplantae</taxon>
        <taxon>Streptophyta</taxon>
        <taxon>Embryophyta</taxon>
        <taxon>Tracheophyta</taxon>
        <taxon>Spermatophyta</taxon>
        <taxon>Magnoliopsida</taxon>
        <taxon>Liliopsida</taxon>
        <taxon>Poales</taxon>
        <taxon>Poaceae</taxon>
        <taxon>PACMAD clade</taxon>
        <taxon>Panicoideae</taxon>
        <taxon>Panicodae</taxon>
        <taxon>Paniceae</taxon>
        <taxon>Cenchrinae</taxon>
        <taxon>Setaria</taxon>
    </lineage>
</organism>
<evidence type="ECO:0000256" key="1">
    <source>
        <dbReference type="SAM" id="MobiDB-lite"/>
    </source>
</evidence>
<proteinExistence type="predicted"/>
<dbReference type="OrthoDB" id="1262810at2759"/>
<dbReference type="InterPro" id="IPR024975">
    <property type="entry name" value="NOV_C"/>
</dbReference>
<feature type="compositionally biased region" description="Basic residues" evidence="1">
    <location>
        <begin position="95"/>
        <end position="108"/>
    </location>
</feature>
<accession>A0A368Q0D1</accession>
<feature type="compositionally biased region" description="Basic residues" evidence="1">
    <location>
        <begin position="201"/>
        <end position="211"/>
    </location>
</feature>
<dbReference type="AlphaFoldDB" id="A0A368Q0D1"/>
<dbReference type="InterPro" id="IPR052957">
    <property type="entry name" value="Auxin_embryo_med"/>
</dbReference>
<feature type="region of interest" description="Disordered" evidence="1">
    <location>
        <begin position="192"/>
        <end position="213"/>
    </location>
</feature>
<evidence type="ECO:0000259" key="2">
    <source>
        <dbReference type="Pfam" id="PF13020"/>
    </source>
</evidence>
<dbReference type="Pfam" id="PF13020">
    <property type="entry name" value="NOV_C"/>
    <property type="match status" value="1"/>
</dbReference>
<feature type="region of interest" description="Disordered" evidence="1">
    <location>
        <begin position="83"/>
        <end position="116"/>
    </location>
</feature>
<reference evidence="3" key="2">
    <citation type="submission" date="2015-07" db="EMBL/GenBank/DDBJ databases">
        <authorList>
            <person name="Noorani M."/>
        </authorList>
    </citation>
    <scope>NUCLEOTIDE SEQUENCE</scope>
    <source>
        <strain evidence="3">Yugu1</strain>
    </source>
</reference>
<dbReference type="EMBL" id="CM003529">
    <property type="protein sequence ID" value="RCV11465.1"/>
    <property type="molecule type" value="Genomic_DNA"/>
</dbReference>